<dbReference type="Pfam" id="PF02826">
    <property type="entry name" value="2-Hacid_dh_C"/>
    <property type="match status" value="1"/>
</dbReference>
<dbReference type="GO" id="GO:0016616">
    <property type="term" value="F:oxidoreductase activity, acting on the CH-OH group of donors, NAD or NADP as acceptor"/>
    <property type="evidence" value="ECO:0007669"/>
    <property type="project" value="InterPro"/>
</dbReference>
<dbReference type="RefSeq" id="WP_225700011.1">
    <property type="nucleotide sequence ID" value="NZ_JAIXNE010000010.1"/>
</dbReference>
<dbReference type="Pfam" id="PF00389">
    <property type="entry name" value="2-Hacid_dh"/>
    <property type="match status" value="1"/>
</dbReference>
<dbReference type="InterPro" id="IPR036291">
    <property type="entry name" value="NAD(P)-bd_dom_sf"/>
</dbReference>
<dbReference type="Gene3D" id="3.40.50.720">
    <property type="entry name" value="NAD(P)-binding Rossmann-like Domain"/>
    <property type="match status" value="2"/>
</dbReference>
<dbReference type="InterPro" id="IPR006140">
    <property type="entry name" value="D-isomer_DH_NAD-bd"/>
</dbReference>
<protein>
    <submittedName>
        <fullName evidence="6">2-hydroxyacid dehydrogenase</fullName>
    </submittedName>
</protein>
<evidence type="ECO:0000256" key="1">
    <source>
        <dbReference type="ARBA" id="ARBA00005854"/>
    </source>
</evidence>
<keyword evidence="2" id="KW-0520">NAD</keyword>
<feature type="domain" description="D-isomer specific 2-hydroxyacid dehydrogenase catalytic" evidence="4">
    <location>
        <begin position="3"/>
        <end position="326"/>
    </location>
</feature>
<dbReference type="EMBL" id="JAIXNE010000010">
    <property type="protein sequence ID" value="MCA6079150.1"/>
    <property type="molecule type" value="Genomic_DNA"/>
</dbReference>
<organism evidence="6 7">
    <name type="scientific">Fulvivirga sedimenti</name>
    <dbReference type="NCBI Taxonomy" id="2879465"/>
    <lineage>
        <taxon>Bacteria</taxon>
        <taxon>Pseudomonadati</taxon>
        <taxon>Bacteroidota</taxon>
        <taxon>Cytophagia</taxon>
        <taxon>Cytophagales</taxon>
        <taxon>Fulvivirgaceae</taxon>
        <taxon>Fulvivirga</taxon>
    </lineage>
</organism>
<comment type="similarity">
    <text evidence="1 3">Belongs to the D-isomer specific 2-hydroxyacid dehydrogenase family.</text>
</comment>
<dbReference type="CDD" id="cd12183">
    <property type="entry name" value="LDH_like_2"/>
    <property type="match status" value="1"/>
</dbReference>
<dbReference type="SUPFAM" id="SSF51735">
    <property type="entry name" value="NAD(P)-binding Rossmann-fold domains"/>
    <property type="match status" value="1"/>
</dbReference>
<dbReference type="PANTHER" id="PTHR43026:SF1">
    <property type="entry name" value="2-HYDROXYACID DEHYDROGENASE HOMOLOG 1-RELATED"/>
    <property type="match status" value="1"/>
</dbReference>
<sequence length="327" mass="36876">MKIAVFSSKKYDVDSFNKLEHNHTIHYFETTLSESTVALAAKHDAICAFVNDHLNDDVLQRLNELNIKAVFLRCAGFNNADITAAEKYGIAIYRVPAYSPEAVAEHAMALVLCLSRKIHKAYNRIRDNNFSLERLTGFTLNGKIIGVVGTGNIGKCFCRIALGFGCRVIAYDVREDEELVKMGVEYHSLDKVLEHSHIISLHVPLFPETHHMIRKESIKKMRDGVMIINTSRGALIKTRDVIKALKSGKIGYLGIDVYEQEENLFFEDLSEKIIQDDLVSRLMTFPNVLITSHQAFLTSEALQEIAEVTLQNVEDHLNGVSTKNRII</sequence>
<evidence type="ECO:0000313" key="6">
    <source>
        <dbReference type="EMBL" id="MCA6079150.1"/>
    </source>
</evidence>
<gene>
    <name evidence="6" type="ORF">LDX50_30035</name>
</gene>
<dbReference type="GO" id="GO:0051287">
    <property type="term" value="F:NAD binding"/>
    <property type="evidence" value="ECO:0007669"/>
    <property type="project" value="InterPro"/>
</dbReference>
<dbReference type="SUPFAM" id="SSF52283">
    <property type="entry name" value="Formate/glycerate dehydrogenase catalytic domain-like"/>
    <property type="match status" value="1"/>
</dbReference>
<evidence type="ECO:0000259" key="5">
    <source>
        <dbReference type="Pfam" id="PF02826"/>
    </source>
</evidence>
<evidence type="ECO:0000256" key="2">
    <source>
        <dbReference type="ARBA" id="ARBA00023027"/>
    </source>
</evidence>
<reference evidence="6" key="1">
    <citation type="submission" date="2021-09" db="EMBL/GenBank/DDBJ databases">
        <title>Fulvivirga sp. isolated from coastal sediment.</title>
        <authorList>
            <person name="Yu H."/>
        </authorList>
    </citation>
    <scope>NUCLEOTIDE SEQUENCE</scope>
    <source>
        <strain evidence="6">1062</strain>
    </source>
</reference>
<proteinExistence type="inferred from homology"/>
<dbReference type="InterPro" id="IPR006139">
    <property type="entry name" value="D-isomer_2_OHA_DH_cat_dom"/>
</dbReference>
<name>A0A9X1HXH7_9BACT</name>
<feature type="domain" description="D-isomer specific 2-hydroxyacid dehydrogenase NAD-binding" evidence="5">
    <location>
        <begin position="108"/>
        <end position="295"/>
    </location>
</feature>
<accession>A0A9X1HXH7</accession>
<dbReference type="InterPro" id="IPR058205">
    <property type="entry name" value="D-LDH-like"/>
</dbReference>
<dbReference type="PROSITE" id="PS00065">
    <property type="entry name" value="D_2_HYDROXYACID_DH_1"/>
    <property type="match status" value="1"/>
</dbReference>
<dbReference type="Proteomes" id="UP001139409">
    <property type="component" value="Unassembled WGS sequence"/>
</dbReference>
<evidence type="ECO:0000313" key="7">
    <source>
        <dbReference type="Proteomes" id="UP001139409"/>
    </source>
</evidence>
<dbReference type="InterPro" id="IPR029752">
    <property type="entry name" value="D-isomer_DH_CS1"/>
</dbReference>
<comment type="caution">
    <text evidence="6">The sequence shown here is derived from an EMBL/GenBank/DDBJ whole genome shotgun (WGS) entry which is preliminary data.</text>
</comment>
<dbReference type="AlphaFoldDB" id="A0A9X1HXH7"/>
<keyword evidence="7" id="KW-1185">Reference proteome</keyword>
<evidence type="ECO:0000259" key="4">
    <source>
        <dbReference type="Pfam" id="PF00389"/>
    </source>
</evidence>
<keyword evidence="3" id="KW-0560">Oxidoreductase</keyword>
<dbReference type="PANTHER" id="PTHR43026">
    <property type="entry name" value="2-HYDROXYACID DEHYDROGENASE HOMOLOG 1-RELATED"/>
    <property type="match status" value="1"/>
</dbReference>
<evidence type="ECO:0000256" key="3">
    <source>
        <dbReference type="RuleBase" id="RU003719"/>
    </source>
</evidence>